<protein>
    <submittedName>
        <fullName evidence="2">Uncharacterized protein</fullName>
    </submittedName>
</protein>
<feature type="transmembrane region" description="Helical" evidence="1">
    <location>
        <begin position="6"/>
        <end position="25"/>
    </location>
</feature>
<gene>
    <name evidence="2" type="ORF">F5897_000376</name>
</gene>
<keyword evidence="1" id="KW-1133">Transmembrane helix</keyword>
<evidence type="ECO:0000256" key="1">
    <source>
        <dbReference type="SAM" id="Phobius"/>
    </source>
</evidence>
<reference evidence="2" key="1">
    <citation type="submission" date="2020-08" db="EMBL/GenBank/DDBJ databases">
        <title>Sequencing the genomes of 1000 actinobacteria strains.</title>
        <authorList>
            <person name="Klenk H.-P."/>
        </authorList>
    </citation>
    <scope>NUCLEOTIDE SEQUENCE [LARGE SCALE GENOMIC DNA]</scope>
    <source>
        <strain evidence="2">DSM 27064</strain>
    </source>
</reference>
<dbReference type="EMBL" id="JACIFD010000003">
    <property type="protein sequence ID" value="MBB4071088.1"/>
    <property type="molecule type" value="Genomic_DNA"/>
</dbReference>
<sequence>MEEYLPWIDALSNFLISLLIAFFGWKFEKNQKNLDREQAVRTSFNSWSNELRKKLITENGSYVHAGEVEFLDIPWLFMIRDIRRSPYVKLKSQVELINAASCDLHLVSKNKGKFDKSFSRFYNVNERLSATTSDFLLGAAHYLFKDDSDLYKLVGKDFWSPTSLDLSEIHNSKAFIDSLGMGVFGEQKIKIATLSDYKEILEAKMRWIVKSDSKEGAPKKQIWKLSAEANLYAIYEIHARMSLSLHEMFK</sequence>
<name>A0A840DLZ7_9MICO</name>
<evidence type="ECO:0000313" key="3">
    <source>
        <dbReference type="Proteomes" id="UP000571183"/>
    </source>
</evidence>
<keyword evidence="1" id="KW-0812">Transmembrane</keyword>
<evidence type="ECO:0000313" key="2">
    <source>
        <dbReference type="EMBL" id="MBB4071088.1"/>
    </source>
</evidence>
<dbReference type="RefSeq" id="WP_183304273.1">
    <property type="nucleotide sequence ID" value="NZ_JACIFD010000003.1"/>
</dbReference>
<dbReference type="Proteomes" id="UP000571183">
    <property type="component" value="Unassembled WGS sequence"/>
</dbReference>
<organism evidence="2 3">
    <name type="scientific">Canibacter oris</name>
    <dbReference type="NCBI Taxonomy" id="1365628"/>
    <lineage>
        <taxon>Bacteria</taxon>
        <taxon>Bacillati</taxon>
        <taxon>Actinomycetota</taxon>
        <taxon>Actinomycetes</taxon>
        <taxon>Micrococcales</taxon>
        <taxon>Microbacteriaceae</taxon>
        <taxon>Canibacter</taxon>
    </lineage>
</organism>
<comment type="caution">
    <text evidence="2">The sequence shown here is derived from an EMBL/GenBank/DDBJ whole genome shotgun (WGS) entry which is preliminary data.</text>
</comment>
<proteinExistence type="predicted"/>
<dbReference type="AlphaFoldDB" id="A0A840DLZ7"/>
<accession>A0A840DLZ7</accession>
<keyword evidence="3" id="KW-1185">Reference proteome</keyword>
<keyword evidence="1" id="KW-0472">Membrane</keyword>